<dbReference type="InterPro" id="IPR013783">
    <property type="entry name" value="Ig-like_fold"/>
</dbReference>
<evidence type="ECO:0000259" key="2">
    <source>
        <dbReference type="PROSITE" id="PS50853"/>
    </source>
</evidence>
<keyword evidence="1" id="KW-0812">Transmembrane</keyword>
<feature type="domain" description="Fibronectin type-III" evidence="2">
    <location>
        <begin position="27"/>
        <end position="124"/>
    </location>
</feature>
<feature type="transmembrane region" description="Helical" evidence="1">
    <location>
        <begin position="231"/>
        <end position="257"/>
    </location>
</feature>
<dbReference type="PANTHER" id="PTHR20859">
    <property type="entry name" value="INTERFERON/INTERLEUKIN RECEPTOR"/>
    <property type="match status" value="1"/>
</dbReference>
<protein>
    <recommendedName>
        <fullName evidence="2">Fibronectin type-III domain-containing protein</fullName>
    </recommendedName>
</protein>
<dbReference type="GO" id="GO:0005886">
    <property type="term" value="C:plasma membrane"/>
    <property type="evidence" value="ECO:0007669"/>
    <property type="project" value="TreeGrafter"/>
</dbReference>
<dbReference type="InterPro" id="IPR050650">
    <property type="entry name" value="Type-II_Cytokine-TF_Rcpt"/>
</dbReference>
<reference evidence="3" key="1">
    <citation type="submission" date="2025-08" db="UniProtKB">
        <authorList>
            <consortium name="Ensembl"/>
        </authorList>
    </citation>
    <scope>IDENTIFICATION</scope>
</reference>
<proteinExistence type="predicted"/>
<dbReference type="PANTHER" id="PTHR20859:SF85">
    <property type="entry name" value="INTERFERON ALPHA_BETA RECEPTOR 1 ISOFORM X1"/>
    <property type="match status" value="1"/>
</dbReference>
<dbReference type="InterPro" id="IPR036116">
    <property type="entry name" value="FN3_sf"/>
</dbReference>
<keyword evidence="1" id="KW-1133">Transmembrane helix</keyword>
<sequence>VHNTRLIKKKTTAIMSCLSSSKTFVPPPEKLTARALNTNYTLLWTWSGSNGQTASFTVQYTGTYRKARKDPKWKPACEKTSNMYCDLNPLNLHYLGIYTLRVCATVNGLNSEWVSLDFAPAKDAAVGPPTIVSVSPAGSDLEVSISEPQTNNNTSMKEKISSLYYRYTYWEDHIGSKIPQVLDSPNTRVVMENLLSWTKYCVCVQSCTIEPNRTSTFTEPVCTSTNGGLSWAQISLIFFTCLCIVFLLVFGIVFGCFHCHRLFKNSFNPKVTLPSFLNDFGISPSLLGPDRHSELHFNQWIVATIIFKMILSCLSLPH</sequence>
<dbReference type="PROSITE" id="PS50853">
    <property type="entry name" value="FN3"/>
    <property type="match status" value="2"/>
</dbReference>
<dbReference type="STRING" id="409849.ENSPMGP00000020431"/>
<reference evidence="3" key="2">
    <citation type="submission" date="2025-09" db="UniProtKB">
        <authorList>
            <consortium name="Ensembl"/>
        </authorList>
    </citation>
    <scope>IDENTIFICATION</scope>
</reference>
<name>A0A3B4AVS1_9GOBI</name>
<dbReference type="AlphaFoldDB" id="A0A3B4AVS1"/>
<dbReference type="SUPFAM" id="SSF49265">
    <property type="entry name" value="Fibronectin type III"/>
    <property type="match status" value="2"/>
</dbReference>
<evidence type="ECO:0000256" key="1">
    <source>
        <dbReference type="SAM" id="Phobius"/>
    </source>
</evidence>
<dbReference type="Pfam" id="PF01108">
    <property type="entry name" value="Tissue_fac"/>
    <property type="match status" value="1"/>
</dbReference>
<feature type="domain" description="Fibronectin type-III" evidence="2">
    <location>
        <begin position="125"/>
        <end position="228"/>
    </location>
</feature>
<keyword evidence="1" id="KW-0472">Membrane</keyword>
<dbReference type="Gene3D" id="2.60.40.10">
    <property type="entry name" value="Immunoglobulins"/>
    <property type="match status" value="2"/>
</dbReference>
<organism evidence="3 4">
    <name type="scientific">Periophthalmus magnuspinnatus</name>
    <dbReference type="NCBI Taxonomy" id="409849"/>
    <lineage>
        <taxon>Eukaryota</taxon>
        <taxon>Metazoa</taxon>
        <taxon>Chordata</taxon>
        <taxon>Craniata</taxon>
        <taxon>Vertebrata</taxon>
        <taxon>Euteleostomi</taxon>
        <taxon>Actinopterygii</taxon>
        <taxon>Neopterygii</taxon>
        <taxon>Teleostei</taxon>
        <taxon>Neoteleostei</taxon>
        <taxon>Acanthomorphata</taxon>
        <taxon>Gobiaria</taxon>
        <taxon>Gobiiformes</taxon>
        <taxon>Gobioidei</taxon>
        <taxon>Gobiidae</taxon>
        <taxon>Oxudercinae</taxon>
        <taxon>Periophthalmus</taxon>
    </lineage>
</organism>
<dbReference type="CDD" id="cd00063">
    <property type="entry name" value="FN3"/>
    <property type="match status" value="1"/>
</dbReference>
<keyword evidence="4" id="KW-1185">Reference proteome</keyword>
<evidence type="ECO:0000313" key="3">
    <source>
        <dbReference type="Ensembl" id="ENSPMGP00000020431.1"/>
    </source>
</evidence>
<dbReference type="InterPro" id="IPR015373">
    <property type="entry name" value="Interferon/interleukin_rcp_dom"/>
</dbReference>
<dbReference type="Pfam" id="PF09294">
    <property type="entry name" value="Interfer-bind"/>
    <property type="match status" value="1"/>
</dbReference>
<accession>A0A3B4AVS1</accession>
<dbReference type="InterPro" id="IPR003961">
    <property type="entry name" value="FN3_dom"/>
</dbReference>
<dbReference type="Proteomes" id="UP000261520">
    <property type="component" value="Unplaced"/>
</dbReference>
<evidence type="ECO:0000313" key="4">
    <source>
        <dbReference type="Proteomes" id="UP000261520"/>
    </source>
</evidence>
<dbReference type="GO" id="GO:0004904">
    <property type="term" value="F:interferon receptor activity"/>
    <property type="evidence" value="ECO:0007669"/>
    <property type="project" value="TreeGrafter"/>
</dbReference>
<dbReference type="Ensembl" id="ENSPMGT00000021767.1">
    <property type="protein sequence ID" value="ENSPMGP00000020431.1"/>
    <property type="gene ID" value="ENSPMGG00000016522.1"/>
</dbReference>